<dbReference type="OrthoDB" id="8480494at2"/>
<dbReference type="SUPFAM" id="SSF48452">
    <property type="entry name" value="TPR-like"/>
    <property type="match status" value="1"/>
</dbReference>
<evidence type="ECO:0000256" key="3">
    <source>
        <dbReference type="PROSITE-ProRule" id="PRU00339"/>
    </source>
</evidence>
<evidence type="ECO:0000313" key="6">
    <source>
        <dbReference type="Proteomes" id="UP000245461"/>
    </source>
</evidence>
<organism evidence="5 6">
    <name type="scientific">Zavarzinia aquatilis</name>
    <dbReference type="NCBI Taxonomy" id="2211142"/>
    <lineage>
        <taxon>Bacteria</taxon>
        <taxon>Pseudomonadati</taxon>
        <taxon>Pseudomonadota</taxon>
        <taxon>Alphaproteobacteria</taxon>
        <taxon>Rhodospirillales</taxon>
        <taxon>Zavarziniaceae</taxon>
        <taxon>Zavarzinia</taxon>
    </lineage>
</organism>
<dbReference type="Pfam" id="PF13428">
    <property type="entry name" value="TPR_14"/>
    <property type="match status" value="1"/>
</dbReference>
<comment type="caution">
    <text evidence="5">The sequence shown here is derived from an EMBL/GenBank/DDBJ whole genome shotgun (WGS) entry which is preliminary data.</text>
</comment>
<accession>A0A317E6R6</accession>
<dbReference type="InterPro" id="IPR050498">
    <property type="entry name" value="Ycf3"/>
</dbReference>
<dbReference type="InterPro" id="IPR019734">
    <property type="entry name" value="TPR_rpt"/>
</dbReference>
<name>A0A317E6R6_9PROT</name>
<dbReference type="SMART" id="SM00028">
    <property type="entry name" value="TPR"/>
    <property type="match status" value="4"/>
</dbReference>
<evidence type="ECO:0000256" key="1">
    <source>
        <dbReference type="ARBA" id="ARBA00022737"/>
    </source>
</evidence>
<evidence type="ECO:0000256" key="4">
    <source>
        <dbReference type="SAM" id="SignalP"/>
    </source>
</evidence>
<reference evidence="5 6" key="1">
    <citation type="submission" date="2018-05" db="EMBL/GenBank/DDBJ databases">
        <title>Zavarzinia sp. HR-AS.</title>
        <authorList>
            <person name="Lee Y."/>
            <person name="Jeon C.O."/>
        </authorList>
    </citation>
    <scope>NUCLEOTIDE SEQUENCE [LARGE SCALE GENOMIC DNA]</scope>
    <source>
        <strain evidence="5 6">HR-AS</strain>
    </source>
</reference>
<dbReference type="AlphaFoldDB" id="A0A317E6R6"/>
<keyword evidence="1" id="KW-0677">Repeat</keyword>
<evidence type="ECO:0000256" key="2">
    <source>
        <dbReference type="ARBA" id="ARBA00022803"/>
    </source>
</evidence>
<feature type="signal peptide" evidence="4">
    <location>
        <begin position="1"/>
        <end position="31"/>
    </location>
</feature>
<proteinExistence type="predicted"/>
<dbReference type="PANTHER" id="PTHR44858:SF1">
    <property type="entry name" value="UDP-N-ACETYLGLUCOSAMINE--PEPTIDE N-ACETYLGLUCOSAMINYLTRANSFERASE SPINDLY-RELATED"/>
    <property type="match status" value="1"/>
</dbReference>
<sequence length="250" mass="26579">MRERTVAIMPAVKQAALGLLLAAAAILPARAMTYGECTALIDKAPGDAYSAAVAWIKTTDDPAAQHCAALAEVALKRYGAAGDRLNRMIDQTENPYEAAALLGQLGNVRMLDGKPDLAIKAFDLAVKNTPNDPQLLADRARAYAAQKNWPMAVRDLDGAVQIDDEDPELHLLYATALREAGKLPEALGAIEKAASLAPGDAAILLERGRIHLLRDERDKAAADWKQAAAKATDPAIRDAANASLKALTKK</sequence>
<dbReference type="Proteomes" id="UP000245461">
    <property type="component" value="Unassembled WGS sequence"/>
</dbReference>
<dbReference type="PANTHER" id="PTHR44858">
    <property type="entry name" value="TETRATRICOPEPTIDE REPEAT PROTEIN 6"/>
    <property type="match status" value="1"/>
</dbReference>
<feature type="chain" id="PRO_5016257461" evidence="4">
    <location>
        <begin position="32"/>
        <end position="250"/>
    </location>
</feature>
<keyword evidence="6" id="KW-1185">Reference proteome</keyword>
<dbReference type="InterPro" id="IPR011990">
    <property type="entry name" value="TPR-like_helical_dom_sf"/>
</dbReference>
<dbReference type="Gene3D" id="1.25.40.10">
    <property type="entry name" value="Tetratricopeptide repeat domain"/>
    <property type="match status" value="1"/>
</dbReference>
<dbReference type="Pfam" id="PF13432">
    <property type="entry name" value="TPR_16"/>
    <property type="match status" value="1"/>
</dbReference>
<feature type="repeat" description="TPR" evidence="3">
    <location>
        <begin position="99"/>
        <end position="132"/>
    </location>
</feature>
<dbReference type="EMBL" id="QGLE01000008">
    <property type="protein sequence ID" value="PWR21103.1"/>
    <property type="molecule type" value="Genomic_DNA"/>
</dbReference>
<evidence type="ECO:0000313" key="5">
    <source>
        <dbReference type="EMBL" id="PWR21103.1"/>
    </source>
</evidence>
<keyword evidence="2 3" id="KW-0802">TPR repeat</keyword>
<keyword evidence="4" id="KW-0732">Signal</keyword>
<dbReference type="PROSITE" id="PS50005">
    <property type="entry name" value="TPR"/>
    <property type="match status" value="1"/>
</dbReference>
<gene>
    <name evidence="5" type="ORF">DKG74_13935</name>
</gene>
<protein>
    <submittedName>
        <fullName evidence="5">Uncharacterized protein</fullName>
    </submittedName>
</protein>